<evidence type="ECO:0000313" key="1">
    <source>
        <dbReference type="EMBL" id="EDY97184.1"/>
    </source>
</evidence>
<reference evidence="1 2" key="1">
    <citation type="submission" date="2008-08" db="EMBL/GenBank/DDBJ databases">
        <title>Draft genome sequence of Bacteroides plebeius (DSM 17135).</title>
        <authorList>
            <person name="Sudarsanam P."/>
            <person name="Ley R."/>
            <person name="Guruge J."/>
            <person name="Turnbaugh P.J."/>
            <person name="Mahowald M."/>
            <person name="Liep D."/>
            <person name="Gordon J."/>
        </authorList>
    </citation>
    <scope>NUCLEOTIDE SEQUENCE [LARGE SCALE GENOMIC DNA]</scope>
    <source>
        <strain evidence="2">DSM 17135 / JCM 12973 / M2</strain>
    </source>
</reference>
<name>B5CUK9_PHOPM</name>
<dbReference type="HOGENOM" id="CLU_3265909_0_0_10"/>
<evidence type="ECO:0000313" key="2">
    <source>
        <dbReference type="Proteomes" id="UP000003452"/>
    </source>
</evidence>
<protein>
    <submittedName>
        <fullName evidence="1">Uncharacterized protein</fullName>
    </submittedName>
</protein>
<organism evidence="1 2">
    <name type="scientific">Phocaeicola plebeius (strain DSM 17135 / JCM 12973 / CCUG 54634 / M2)</name>
    <name type="common">Bacteroides plebeius</name>
    <dbReference type="NCBI Taxonomy" id="484018"/>
    <lineage>
        <taxon>Bacteria</taxon>
        <taxon>Pseudomonadati</taxon>
        <taxon>Bacteroidota</taxon>
        <taxon>Bacteroidia</taxon>
        <taxon>Bacteroidales</taxon>
        <taxon>Bacteroidaceae</taxon>
        <taxon>Phocaeicola</taxon>
    </lineage>
</organism>
<dbReference type="Proteomes" id="UP000003452">
    <property type="component" value="Unassembled WGS sequence"/>
</dbReference>
<sequence>MLFYSDKTKIRSFSGYFRNRKTQTYFQKYCKEIKNSLFLFT</sequence>
<dbReference type="EMBL" id="ABQC02000003">
    <property type="protein sequence ID" value="EDY97184.1"/>
    <property type="molecule type" value="Genomic_DNA"/>
</dbReference>
<dbReference type="AlphaFoldDB" id="B5CUK9"/>
<proteinExistence type="predicted"/>
<accession>B5CUK9</accession>
<reference evidence="1 2" key="2">
    <citation type="submission" date="2008-08" db="EMBL/GenBank/DDBJ databases">
        <authorList>
            <person name="Fulton L."/>
            <person name="Clifton S."/>
            <person name="Fulton B."/>
            <person name="Xu J."/>
            <person name="Minx P."/>
            <person name="Pepin K.H."/>
            <person name="Johnson M."/>
            <person name="Thiruvilangam P."/>
            <person name="Bhonagiri V."/>
            <person name="Nash W.E."/>
            <person name="Mardis E.R."/>
            <person name="Wilson R.K."/>
        </authorList>
    </citation>
    <scope>NUCLEOTIDE SEQUENCE [LARGE SCALE GENOMIC DNA]</scope>
    <source>
        <strain evidence="2">DSM 17135 / JCM 12973 / M2</strain>
    </source>
</reference>
<comment type="caution">
    <text evidence="1">The sequence shown here is derived from an EMBL/GenBank/DDBJ whole genome shotgun (WGS) entry which is preliminary data.</text>
</comment>
<gene>
    <name evidence="1" type="ORF">BACPLE_00380</name>
</gene>